<keyword evidence="1" id="KW-0472">Membrane</keyword>
<feature type="transmembrane region" description="Helical" evidence="1">
    <location>
        <begin position="12"/>
        <end position="32"/>
    </location>
</feature>
<evidence type="ECO:0000313" key="3">
    <source>
        <dbReference type="Proteomes" id="UP000075809"/>
    </source>
</evidence>
<protein>
    <submittedName>
        <fullName evidence="2">Uncharacterized protein</fullName>
    </submittedName>
</protein>
<gene>
    <name evidence="2" type="ORF">ALC60_06940</name>
</gene>
<keyword evidence="1" id="KW-0812">Transmembrane</keyword>
<evidence type="ECO:0000256" key="1">
    <source>
        <dbReference type="SAM" id="Phobius"/>
    </source>
</evidence>
<accession>A0A151X178</accession>
<sequence length="40" mass="4978">MPFRIQFFTIRLTFLIFDSFVFLFILIIGLYLEYNEYSMD</sequence>
<organism evidence="2 3">
    <name type="scientific">Mycetomoellerius zeteki</name>
    <dbReference type="NCBI Taxonomy" id="64791"/>
    <lineage>
        <taxon>Eukaryota</taxon>
        <taxon>Metazoa</taxon>
        <taxon>Ecdysozoa</taxon>
        <taxon>Arthropoda</taxon>
        <taxon>Hexapoda</taxon>
        <taxon>Insecta</taxon>
        <taxon>Pterygota</taxon>
        <taxon>Neoptera</taxon>
        <taxon>Endopterygota</taxon>
        <taxon>Hymenoptera</taxon>
        <taxon>Apocrita</taxon>
        <taxon>Aculeata</taxon>
        <taxon>Formicoidea</taxon>
        <taxon>Formicidae</taxon>
        <taxon>Myrmicinae</taxon>
        <taxon>Mycetomoellerius</taxon>
    </lineage>
</organism>
<name>A0A151X178_9HYME</name>
<keyword evidence="1" id="KW-1133">Transmembrane helix</keyword>
<reference evidence="2 3" key="1">
    <citation type="submission" date="2015-09" db="EMBL/GenBank/DDBJ databases">
        <title>Trachymyrmex zeteki WGS genome.</title>
        <authorList>
            <person name="Nygaard S."/>
            <person name="Hu H."/>
            <person name="Boomsma J."/>
            <person name="Zhang G."/>
        </authorList>
    </citation>
    <scope>NUCLEOTIDE SEQUENCE [LARGE SCALE GENOMIC DNA]</scope>
    <source>
        <strain evidence="2">Tzet28-1</strain>
        <tissue evidence="2">Whole body</tissue>
    </source>
</reference>
<dbReference type="AlphaFoldDB" id="A0A151X178"/>
<keyword evidence="3" id="KW-1185">Reference proteome</keyword>
<proteinExistence type="predicted"/>
<dbReference type="EMBL" id="KQ982586">
    <property type="protein sequence ID" value="KYQ54161.1"/>
    <property type="molecule type" value="Genomic_DNA"/>
</dbReference>
<dbReference type="Proteomes" id="UP000075809">
    <property type="component" value="Unassembled WGS sequence"/>
</dbReference>
<evidence type="ECO:0000313" key="2">
    <source>
        <dbReference type="EMBL" id="KYQ54161.1"/>
    </source>
</evidence>